<evidence type="ECO:0000313" key="3">
    <source>
        <dbReference type="EMBL" id="ACZ22787.1"/>
    </source>
</evidence>
<feature type="region of interest" description="Disordered" evidence="1">
    <location>
        <begin position="97"/>
        <end position="147"/>
    </location>
</feature>
<keyword evidence="4" id="KW-1185">Reference proteome</keyword>
<dbReference type="HOGENOM" id="CLU_1766730_0_0_11"/>
<accession>D1BBL6</accession>
<name>D1BBL6_SANKS</name>
<dbReference type="Proteomes" id="UP000000322">
    <property type="component" value="Chromosome"/>
</dbReference>
<gene>
    <name evidence="3" type="ordered locus">Sked_28850</name>
</gene>
<evidence type="ECO:0000256" key="2">
    <source>
        <dbReference type="SAM" id="Phobius"/>
    </source>
</evidence>
<sequence length="147" mass="16344">MTRRDTKLLLAVAGSMAILASGLIFCFVTGRWGLTLLEYATKNNLFEQGLSYAPPSLLIPVIGLVTLGAGALILGVALPASNNGRVVAVEGQRLTWQQPPQQWQQQPPQQWQQQPPQQWHQPQAPPWEQRPQQPPRDPWRPPPPPPV</sequence>
<dbReference type="EMBL" id="CP001819">
    <property type="protein sequence ID" value="ACZ22787.1"/>
    <property type="molecule type" value="Genomic_DNA"/>
</dbReference>
<dbReference type="AlphaFoldDB" id="D1BBL6"/>
<feature type="transmembrane region" description="Helical" evidence="2">
    <location>
        <begin position="57"/>
        <end position="78"/>
    </location>
</feature>
<organism evidence="3 4">
    <name type="scientific">Sanguibacter keddieii (strain ATCC 51767 / DSM 10542 / NCFB 3025 / ST-74)</name>
    <dbReference type="NCBI Taxonomy" id="446469"/>
    <lineage>
        <taxon>Bacteria</taxon>
        <taxon>Bacillati</taxon>
        <taxon>Actinomycetota</taxon>
        <taxon>Actinomycetes</taxon>
        <taxon>Micrococcales</taxon>
        <taxon>Sanguibacteraceae</taxon>
        <taxon>Sanguibacter</taxon>
    </lineage>
</organism>
<evidence type="ECO:0000256" key="1">
    <source>
        <dbReference type="SAM" id="MobiDB-lite"/>
    </source>
</evidence>
<reference evidence="3 4" key="1">
    <citation type="journal article" date="2009" name="Stand. Genomic Sci.">
        <title>Complete genome sequence of Sanguibacter keddieii type strain (ST-74).</title>
        <authorList>
            <person name="Ivanova N."/>
            <person name="Sikorski J."/>
            <person name="Sims D."/>
            <person name="Brettin T."/>
            <person name="Detter J.C."/>
            <person name="Han C."/>
            <person name="Lapidus A."/>
            <person name="Copeland A."/>
            <person name="Glavina Del Rio T."/>
            <person name="Nolan M."/>
            <person name="Chen F."/>
            <person name="Lucas S."/>
            <person name="Tice H."/>
            <person name="Cheng J.F."/>
            <person name="Bruce D."/>
            <person name="Goodwin L."/>
            <person name="Pitluck S."/>
            <person name="Pati A."/>
            <person name="Mavromatis K."/>
            <person name="Chen A."/>
            <person name="Palaniappan K."/>
            <person name="D'haeseleer P."/>
            <person name="Chain P."/>
            <person name="Bristow J."/>
            <person name="Eisen J.A."/>
            <person name="Markowitz V."/>
            <person name="Hugenholtz P."/>
            <person name="Goker M."/>
            <person name="Pukall R."/>
            <person name="Klenk H.P."/>
            <person name="Kyrpides N.C."/>
        </authorList>
    </citation>
    <scope>NUCLEOTIDE SEQUENCE [LARGE SCALE GENOMIC DNA]</scope>
    <source>
        <strain evidence="4">ATCC 51767 / DSM 10542 / NCFB 3025 / ST-74</strain>
    </source>
</reference>
<dbReference type="KEGG" id="ske:Sked_28850"/>
<protein>
    <submittedName>
        <fullName evidence="3">Uncharacterized protein</fullName>
    </submittedName>
</protein>
<dbReference type="RefSeq" id="WP_012867856.1">
    <property type="nucleotide sequence ID" value="NC_013521.1"/>
</dbReference>
<proteinExistence type="predicted"/>
<feature type="compositionally biased region" description="Low complexity" evidence="1">
    <location>
        <begin position="97"/>
        <end position="131"/>
    </location>
</feature>
<evidence type="ECO:0000313" key="4">
    <source>
        <dbReference type="Proteomes" id="UP000000322"/>
    </source>
</evidence>
<feature type="compositionally biased region" description="Pro residues" evidence="1">
    <location>
        <begin position="132"/>
        <end position="147"/>
    </location>
</feature>
<keyword evidence="2" id="KW-1133">Transmembrane helix</keyword>
<keyword evidence="2" id="KW-0472">Membrane</keyword>
<keyword evidence="2" id="KW-0812">Transmembrane</keyword>